<gene>
    <name evidence="2" type="ORF">FXN61_48510</name>
</gene>
<dbReference type="PANTHER" id="PTHR33215">
    <property type="entry name" value="PROTEIN DISTAL ANTENNA"/>
    <property type="match status" value="1"/>
</dbReference>
<dbReference type="EMBL" id="VSRL01000553">
    <property type="protein sequence ID" value="NKE64116.1"/>
    <property type="molecule type" value="Genomic_DNA"/>
</dbReference>
<dbReference type="InterPro" id="IPR051839">
    <property type="entry name" value="RD_transcriptional_regulator"/>
</dbReference>
<evidence type="ECO:0000313" key="3">
    <source>
        <dbReference type="Proteomes" id="UP001515943"/>
    </source>
</evidence>
<keyword evidence="1" id="KW-0175">Coiled coil</keyword>
<dbReference type="Proteomes" id="UP001515943">
    <property type="component" value="Unassembled WGS sequence"/>
</dbReference>
<dbReference type="Gene3D" id="1.10.10.60">
    <property type="entry name" value="Homeodomain-like"/>
    <property type="match status" value="1"/>
</dbReference>
<dbReference type="InterPro" id="IPR002514">
    <property type="entry name" value="Transposase_8"/>
</dbReference>
<comment type="caution">
    <text evidence="2">The sequence shown here is derived from an EMBL/GenBank/DDBJ whole genome shotgun (WGS) entry which is preliminary data.</text>
</comment>
<dbReference type="Pfam" id="PF01527">
    <property type="entry name" value="HTH_Tnp_1"/>
    <property type="match status" value="1"/>
</dbReference>
<dbReference type="PANTHER" id="PTHR33215:SF13">
    <property type="entry name" value="PROTEIN DISTAL ANTENNA"/>
    <property type="match status" value="1"/>
</dbReference>
<organism evidence="2 3">
    <name type="scientific">Lentzea indica</name>
    <dbReference type="NCBI Taxonomy" id="2604800"/>
    <lineage>
        <taxon>Bacteria</taxon>
        <taxon>Bacillati</taxon>
        <taxon>Actinomycetota</taxon>
        <taxon>Actinomycetes</taxon>
        <taxon>Pseudonocardiales</taxon>
        <taxon>Pseudonocardiaceae</taxon>
        <taxon>Lentzea</taxon>
    </lineage>
</organism>
<dbReference type="InterPro" id="IPR009057">
    <property type="entry name" value="Homeodomain-like_sf"/>
</dbReference>
<protein>
    <submittedName>
        <fullName evidence="2">Transposase</fullName>
    </submittedName>
</protein>
<proteinExistence type="predicted"/>
<accession>A0ABX1FYH1</accession>
<evidence type="ECO:0000256" key="1">
    <source>
        <dbReference type="SAM" id="Coils"/>
    </source>
</evidence>
<feature type="coiled-coil region" evidence="1">
    <location>
        <begin position="63"/>
        <end position="99"/>
    </location>
</feature>
<keyword evidence="3" id="KW-1185">Reference proteome</keyword>
<name>A0ABX1FYH1_9PSEU</name>
<reference evidence="2 3" key="1">
    <citation type="submission" date="2019-08" db="EMBL/GenBank/DDBJ databases">
        <title>Lentzea from Indian Himalayas.</title>
        <authorList>
            <person name="Mandal S."/>
            <person name="Mallick Gupta A."/>
            <person name="Maiti P.K."/>
            <person name="Sarkar J."/>
            <person name="Mandal S."/>
        </authorList>
    </citation>
    <scope>NUCLEOTIDE SEQUENCE [LARGE SCALE GENOMIC DNA]</scope>
    <source>
        <strain evidence="2 3">PSKA42</strain>
    </source>
</reference>
<evidence type="ECO:0000313" key="2">
    <source>
        <dbReference type="EMBL" id="NKE64116.1"/>
    </source>
</evidence>
<dbReference type="SUPFAM" id="SSF46689">
    <property type="entry name" value="Homeodomain-like"/>
    <property type="match status" value="1"/>
</dbReference>
<sequence>MGERMFVMARPSKYPESFRRDAVELVLTSDRPIRQIAEQLGVSHETLRSWVRDARRAKDPEQVAQAEQALETAAMRKRLAELEKENEILRKAAAYFAREMDR</sequence>